<feature type="compositionally biased region" description="Basic and acidic residues" evidence="1">
    <location>
        <begin position="634"/>
        <end position="643"/>
    </location>
</feature>
<feature type="compositionally biased region" description="Acidic residues" evidence="1">
    <location>
        <begin position="1337"/>
        <end position="1348"/>
    </location>
</feature>
<name>A0A9Q5NAX5_SANBA</name>
<feature type="region of interest" description="Disordered" evidence="1">
    <location>
        <begin position="1"/>
        <end position="46"/>
    </location>
</feature>
<dbReference type="OrthoDB" id="3262173at2759"/>
<feature type="region of interest" description="Disordered" evidence="1">
    <location>
        <begin position="931"/>
        <end position="953"/>
    </location>
</feature>
<feature type="compositionally biased region" description="Acidic residues" evidence="1">
    <location>
        <begin position="164"/>
        <end position="174"/>
    </location>
</feature>
<sequence>MKNGLDSPDDIAQQPPSKKIKLEEDPVEEGRLLSQKRHGKGGRRSKSTIEERALVLLNDDRISAVEPQQVLCRMCGHWVKLFKHTDFSPANWRTHAEKCESRSGWRARIRADPGAAFTLTIPSVNPDRPLPAPESISAPAAPAVSTSATHASDSARDVQHDNDDTSDDDPNEPLEVDAMLLPQKRVTKTTEDRRRELENDTRCENPGPHSVLCKMCGQWVRLHNTREYDLWNWLRHAEKCEVRNGWVEAESPGVRDSNAVSKTLGEGTSSLDQSSRLENGENSNTLNSGKPSMQGARELRRRISISQTLRPESYLALWRRTPAILETDRPVKPRSLGKARATETRSEQRDLSVEHSENVSNMAGVPASTKRSQKSPSRSVDLIKPEPNGSDHFLFYSPPGLKVEDDEVSASASTSMKRRKGRTAEERKQALLSDPRAGQVLPNEVFCNMCKKWIKLYKEVEYVESNWIRHAERCGLRVAAKISPKAHISAARALTSASFSSLGKRSPMKTDEERLRDLQADPRIEAIEPQQADPRIEAIEPQQVLCRICKQWIKLQLYRNYDIWNWRKHIPLCEQRHQGTDDGSSRLTRLRAQPSESNRLLRSVKAEEVEDRPPSGPSVPVSLTAPPAFSSSAKLKDETSAEERRAILEKDGRCQNIEPQRVTCKLCQRVVGLHVKKDYSLSNWYKHVASCDKVIGKSSTWPIKAPLTVNDASRPAAVSTEQSTPTQALPDDGASGGTKAAVDEAVPNQDEVQLIVSAPPHVNKPPKSTSAERRAKLLADSRVEAVEPNRIRCRLCQHWLKLNEFMEYAPYNWYKHIERCLIRTNLRFQGTAQEPIFVKEEEVEGPEVKVIEEPSISSDGGSRKRTTPAERLVRMQADPRIKVIEKHRARCGVCDKWVKLQNKTEYDPHNWFAHIKKCAEKPNAAPVEQTFAPPPVEKREPSPIVIGDSDTERTGNSTVLGRRALLLNDPRVTAVEPHRVLCGICNQWIKLRDGKDYVPYNWFKHKGKCEKRHGLTQLSVPPNEEVSSFAAVKKEPESADMVLHNHGQRKISDEEREARLRADPRLGGVEPGRVFCKMCDSWIRLNMATGFLPGNWLRHAQRCKGKASWQGATPEYTEEPPELSALEVIDLEYDGSSGHFGFIELGRLIGKFEPTVSSTDYGNPTEPKLPPAIVPTSTKQPPSVLNLPTLRARPGNSRLNSPAPMSLSQHEVKIQDPGKRMHRTEEERKQELESDPRTKIVHPEKILCRMCDRWIQMRRDVSYSPQNWLKHAGICEQRTGWVKKHDTEIETNGVLSVVENVAEELMPYNARKRLEEKEVNFEPPPLKPVDWGQIVTSDDDDDDDDDDNEHSNVDNVVPSAGKISTSPGSDQRPMSRLENPSMYGAPNTASVPKMSVPTPLAAWRANKADLKANASSTSANVDLKKPVSASPPVVAAPFTTIPLPFYRTPYAPHMVRHGFPESKEGVPPKSASPKNGSSQRSRPFVVPAPSMLPHLLPRPVLVPISHTSRHVPRTVSPLSLPGTPPVPPVGSTKADGVPHMHSLSPPQGAGVTNGFGSPQIGNPARPDLAKALGSSRVAVPTPVKPVIANGGITTETNVEKSIVLPKETGRFVSQHTPDIQASSHMKRQVNFAADASTVLQLGSRKDLPLERDRTNMDRDNATLGPRIDLPGPVDRLREKHTNKSSLSDASAPSENPILAAKPVPGVLQLVPSPEELHKKETQDKKVDVVQVDQEDVTMTEERLDVHKGASMMVTPKQDAMLVDV</sequence>
<feature type="compositionally biased region" description="Basic and acidic residues" evidence="1">
    <location>
        <begin position="1210"/>
        <end position="1236"/>
    </location>
</feature>
<comment type="caution">
    <text evidence="2">The sequence shown here is derived from an EMBL/GenBank/DDBJ whole genome shotgun (WGS) entry which is preliminary data.</text>
</comment>
<feature type="region of interest" description="Disordered" evidence="1">
    <location>
        <begin position="1456"/>
        <end position="1486"/>
    </location>
</feature>
<evidence type="ECO:0000256" key="1">
    <source>
        <dbReference type="SAM" id="MobiDB-lite"/>
    </source>
</evidence>
<feature type="compositionally biased region" description="Polar residues" evidence="1">
    <location>
        <begin position="258"/>
        <end position="291"/>
    </location>
</feature>
<keyword evidence="3" id="KW-1185">Reference proteome</keyword>
<feature type="region of interest" description="Disordered" evidence="1">
    <location>
        <begin position="1644"/>
        <end position="1697"/>
    </location>
</feature>
<gene>
    <name evidence="2" type="ORF">A7U60_g1922</name>
</gene>
<feature type="compositionally biased region" description="Basic and acidic residues" evidence="1">
    <location>
        <begin position="153"/>
        <end position="163"/>
    </location>
</feature>
<feature type="region of interest" description="Disordered" evidence="1">
    <location>
        <begin position="251"/>
        <end position="297"/>
    </location>
</feature>
<feature type="compositionally biased region" description="Basic and acidic residues" evidence="1">
    <location>
        <begin position="1644"/>
        <end position="1660"/>
    </location>
</feature>
<feature type="region of interest" description="Disordered" evidence="1">
    <location>
        <begin position="1512"/>
        <end position="1538"/>
    </location>
</feature>
<proteinExistence type="predicted"/>
<dbReference type="EMBL" id="LNZH02000116">
    <property type="protein sequence ID" value="OCB90813.1"/>
    <property type="molecule type" value="Genomic_DNA"/>
</dbReference>
<feature type="region of interest" description="Disordered" evidence="1">
    <location>
        <begin position="1317"/>
        <end position="1392"/>
    </location>
</feature>
<feature type="compositionally biased region" description="Basic and acidic residues" evidence="1">
    <location>
        <begin position="20"/>
        <end position="31"/>
    </location>
</feature>
<protein>
    <submittedName>
        <fullName evidence="2">Uncharacterized protein</fullName>
    </submittedName>
</protein>
<feature type="compositionally biased region" description="Low complexity" evidence="1">
    <location>
        <begin position="133"/>
        <end position="152"/>
    </location>
</feature>
<feature type="region of interest" description="Disordered" evidence="1">
    <location>
        <begin position="576"/>
        <end position="643"/>
    </location>
</feature>
<feature type="region of interest" description="Disordered" evidence="1">
    <location>
        <begin position="1171"/>
        <end position="1236"/>
    </location>
</feature>
<feature type="compositionally biased region" description="Basic residues" evidence="1">
    <location>
        <begin position="34"/>
        <end position="46"/>
    </location>
</feature>
<accession>A0A9Q5NAX5</accession>
<dbReference type="Proteomes" id="UP000757232">
    <property type="component" value="Unassembled WGS sequence"/>
</dbReference>
<feature type="region of interest" description="Disordered" evidence="1">
    <location>
        <begin position="406"/>
        <end position="430"/>
    </location>
</feature>
<feature type="compositionally biased region" description="Polar residues" evidence="1">
    <location>
        <begin position="1683"/>
        <end position="1693"/>
    </location>
</feature>
<evidence type="ECO:0000313" key="2">
    <source>
        <dbReference type="EMBL" id="OCB90813.1"/>
    </source>
</evidence>
<reference evidence="2" key="1">
    <citation type="submission" date="2016-06" db="EMBL/GenBank/DDBJ databases">
        <title>Draft Genome sequence of the fungus Inonotus baumii.</title>
        <authorList>
            <person name="Zhu H."/>
            <person name="Lin W."/>
        </authorList>
    </citation>
    <scope>NUCLEOTIDE SEQUENCE</scope>
    <source>
        <strain evidence="2">821</strain>
    </source>
</reference>
<feature type="region of interest" description="Disordered" evidence="1">
    <location>
        <begin position="329"/>
        <end position="386"/>
    </location>
</feature>
<feature type="compositionally biased region" description="Basic and acidic residues" evidence="1">
    <location>
        <begin position="604"/>
        <end position="613"/>
    </location>
</feature>
<organism evidence="2 3">
    <name type="scientific">Sanghuangporus baumii</name>
    <name type="common">Phellinus baumii</name>
    <dbReference type="NCBI Taxonomy" id="108892"/>
    <lineage>
        <taxon>Eukaryota</taxon>
        <taxon>Fungi</taxon>
        <taxon>Dikarya</taxon>
        <taxon>Basidiomycota</taxon>
        <taxon>Agaricomycotina</taxon>
        <taxon>Agaricomycetes</taxon>
        <taxon>Hymenochaetales</taxon>
        <taxon>Hymenochaetaceae</taxon>
        <taxon>Sanghuangporus</taxon>
    </lineage>
</organism>
<evidence type="ECO:0000313" key="3">
    <source>
        <dbReference type="Proteomes" id="UP000757232"/>
    </source>
</evidence>
<feature type="compositionally biased region" description="Basic and acidic residues" evidence="1">
    <location>
        <begin position="340"/>
        <end position="357"/>
    </location>
</feature>
<feature type="region of interest" description="Disordered" evidence="1">
    <location>
        <begin position="713"/>
        <end position="741"/>
    </location>
</feature>
<feature type="region of interest" description="Disordered" evidence="1">
    <location>
        <begin position="120"/>
        <end position="174"/>
    </location>
</feature>
<feature type="compositionally biased region" description="Polar residues" evidence="1">
    <location>
        <begin position="1472"/>
        <end position="1481"/>
    </location>
</feature>